<proteinExistence type="predicted"/>
<dbReference type="EMBL" id="WTPW01000086">
    <property type="protein sequence ID" value="KAF0550260.1"/>
    <property type="molecule type" value="Genomic_DNA"/>
</dbReference>
<keyword evidence="3" id="KW-1185">Reference proteome</keyword>
<reference evidence="2 3" key="1">
    <citation type="journal article" date="2019" name="Environ. Microbiol.">
        <title>At the nexus of three kingdoms: the genome of the mycorrhizal fungus Gigaspora margarita provides insights into plant, endobacterial and fungal interactions.</title>
        <authorList>
            <person name="Venice F."/>
            <person name="Ghignone S."/>
            <person name="Salvioli di Fossalunga A."/>
            <person name="Amselem J."/>
            <person name="Novero M."/>
            <person name="Xianan X."/>
            <person name="Sedzielewska Toro K."/>
            <person name="Morin E."/>
            <person name="Lipzen A."/>
            <person name="Grigoriev I.V."/>
            <person name="Henrissat B."/>
            <person name="Martin F.M."/>
            <person name="Bonfante P."/>
        </authorList>
    </citation>
    <scope>NUCLEOTIDE SEQUENCE [LARGE SCALE GENOMIC DNA]</scope>
    <source>
        <strain evidence="2 3">BEG34</strain>
    </source>
</reference>
<keyword evidence="1" id="KW-0812">Transmembrane</keyword>
<feature type="transmembrane region" description="Helical" evidence="1">
    <location>
        <begin position="88"/>
        <end position="108"/>
    </location>
</feature>
<keyword evidence="1" id="KW-1133">Transmembrane helix</keyword>
<dbReference type="Proteomes" id="UP000439903">
    <property type="component" value="Unassembled WGS sequence"/>
</dbReference>
<organism evidence="2 3">
    <name type="scientific">Gigaspora margarita</name>
    <dbReference type="NCBI Taxonomy" id="4874"/>
    <lineage>
        <taxon>Eukaryota</taxon>
        <taxon>Fungi</taxon>
        <taxon>Fungi incertae sedis</taxon>
        <taxon>Mucoromycota</taxon>
        <taxon>Glomeromycotina</taxon>
        <taxon>Glomeromycetes</taxon>
        <taxon>Diversisporales</taxon>
        <taxon>Gigasporaceae</taxon>
        <taxon>Gigaspora</taxon>
    </lineage>
</organism>
<dbReference type="OrthoDB" id="2417192at2759"/>
<evidence type="ECO:0000313" key="2">
    <source>
        <dbReference type="EMBL" id="KAF0550260.1"/>
    </source>
</evidence>
<name>A0A8H4B0J6_GIGMA</name>
<evidence type="ECO:0000256" key="1">
    <source>
        <dbReference type="SAM" id="Phobius"/>
    </source>
</evidence>
<comment type="caution">
    <text evidence="2">The sequence shown here is derived from an EMBL/GenBank/DDBJ whole genome shotgun (WGS) entry which is preliminary data.</text>
</comment>
<sequence length="110" mass="12493">MAYLKPNRNQRNLSNIKTIPGISNWFKWSWPIEGSLAGYVCACDLPGFGEIKNFSMSKFTKTELIQPEPTVGEHSKVSSKWTMPIYQALGKLISSMTFYYTCSFILLISL</sequence>
<protein>
    <submittedName>
        <fullName evidence="2">Uncharacterized protein</fullName>
    </submittedName>
</protein>
<evidence type="ECO:0000313" key="3">
    <source>
        <dbReference type="Proteomes" id="UP000439903"/>
    </source>
</evidence>
<keyword evidence="1" id="KW-0472">Membrane</keyword>
<dbReference type="AlphaFoldDB" id="A0A8H4B0J6"/>
<accession>A0A8H4B0J6</accession>
<gene>
    <name evidence="2" type="ORF">F8M41_024686</name>
</gene>